<dbReference type="GO" id="GO:0005524">
    <property type="term" value="F:ATP binding"/>
    <property type="evidence" value="ECO:0007669"/>
    <property type="project" value="InterPro"/>
</dbReference>
<protein>
    <recommendedName>
        <fullName evidence="1">Protein kinase domain-containing protein</fullName>
    </recommendedName>
</protein>
<dbReference type="InterPro" id="IPR011009">
    <property type="entry name" value="Kinase-like_dom_sf"/>
</dbReference>
<reference evidence="2" key="1">
    <citation type="submission" date="2021-11" db="EMBL/GenBank/DDBJ databases">
        <authorList>
            <person name="Islam A."/>
            <person name="Islam S."/>
            <person name="Flora M.S."/>
            <person name="Rahman M."/>
            <person name="Ziaur R.M."/>
            <person name="Epstein J.H."/>
            <person name="Hassan M."/>
            <person name="Klassen M."/>
            <person name="Woodard K."/>
            <person name="Webb A."/>
            <person name="Webby R.J."/>
            <person name="El Zowalaty M.E."/>
        </authorList>
    </citation>
    <scope>NUCLEOTIDE SEQUENCE</scope>
    <source>
        <strain evidence="2">Pbs3</strain>
    </source>
</reference>
<name>A0AAU9KI02_9STRA</name>
<dbReference type="InterPro" id="IPR000719">
    <property type="entry name" value="Prot_kinase_dom"/>
</dbReference>
<dbReference type="Gene3D" id="3.30.200.20">
    <property type="entry name" value="Phosphorylase Kinase, domain 1"/>
    <property type="match status" value="1"/>
</dbReference>
<accession>A0AAU9KI02</accession>
<dbReference type="PROSITE" id="PS00108">
    <property type="entry name" value="PROTEIN_KINASE_ST"/>
    <property type="match status" value="1"/>
</dbReference>
<dbReference type="PANTHER" id="PTHR24347">
    <property type="entry name" value="SERINE/THREONINE-PROTEIN KINASE"/>
    <property type="match status" value="1"/>
</dbReference>
<dbReference type="Gene3D" id="1.10.510.10">
    <property type="entry name" value="Transferase(Phosphotransferase) domain 1"/>
    <property type="match status" value="1"/>
</dbReference>
<dbReference type="AlphaFoldDB" id="A0AAU9KI02"/>
<dbReference type="EMBL" id="CAKKTJ010000044">
    <property type="protein sequence ID" value="CAH0473389.1"/>
    <property type="molecule type" value="Genomic_DNA"/>
</dbReference>
<organism evidence="2 3">
    <name type="scientific">Peronospora belbahrii</name>
    <dbReference type="NCBI Taxonomy" id="622444"/>
    <lineage>
        <taxon>Eukaryota</taxon>
        <taxon>Sar</taxon>
        <taxon>Stramenopiles</taxon>
        <taxon>Oomycota</taxon>
        <taxon>Peronosporomycetes</taxon>
        <taxon>Peronosporales</taxon>
        <taxon>Peronosporaceae</taxon>
        <taxon>Peronospora</taxon>
    </lineage>
</organism>
<dbReference type="SMART" id="SM00220">
    <property type="entry name" value="S_TKc"/>
    <property type="match status" value="1"/>
</dbReference>
<evidence type="ECO:0000259" key="1">
    <source>
        <dbReference type="PROSITE" id="PS50011"/>
    </source>
</evidence>
<dbReference type="SUPFAM" id="SSF56112">
    <property type="entry name" value="Protein kinase-like (PK-like)"/>
    <property type="match status" value="1"/>
</dbReference>
<sequence>MQHPHMVKLYDVFQVEKYFFRVIEFMAGGELFEQIVKKNFYTERSTCLVEVLLETIAICYDANVVHRDLKPENVLLSSAEMIQILSLDFGVATKTAIQTRDAGLFTACGTQDFNVRANVLFRLIKAGRHKFDSPYWDDVSAEAKDLIKKMLILAPAELWPARQFLYHQ</sequence>
<feature type="domain" description="Protein kinase" evidence="1">
    <location>
        <begin position="1"/>
        <end position="168"/>
    </location>
</feature>
<evidence type="ECO:0000313" key="3">
    <source>
        <dbReference type="Proteomes" id="UP001160483"/>
    </source>
</evidence>
<gene>
    <name evidence="2" type="ORF">PBS003_LOCUS289</name>
</gene>
<proteinExistence type="predicted"/>
<dbReference type="Pfam" id="PF00069">
    <property type="entry name" value="Pkinase"/>
    <property type="match status" value="1"/>
</dbReference>
<dbReference type="InterPro" id="IPR008271">
    <property type="entry name" value="Ser/Thr_kinase_AS"/>
</dbReference>
<comment type="caution">
    <text evidence="2">The sequence shown here is derived from an EMBL/GenBank/DDBJ whole genome shotgun (WGS) entry which is preliminary data.</text>
</comment>
<dbReference type="GO" id="GO:0004672">
    <property type="term" value="F:protein kinase activity"/>
    <property type="evidence" value="ECO:0007669"/>
    <property type="project" value="InterPro"/>
</dbReference>
<dbReference type="Proteomes" id="UP001160483">
    <property type="component" value="Unassembled WGS sequence"/>
</dbReference>
<evidence type="ECO:0000313" key="2">
    <source>
        <dbReference type="EMBL" id="CAH0473389.1"/>
    </source>
</evidence>
<dbReference type="PROSITE" id="PS50011">
    <property type="entry name" value="PROTEIN_KINASE_DOM"/>
    <property type="match status" value="1"/>
</dbReference>